<feature type="transmembrane region" description="Helical" evidence="1">
    <location>
        <begin position="87"/>
        <end position="104"/>
    </location>
</feature>
<keyword evidence="1" id="KW-0812">Transmembrane</keyword>
<evidence type="ECO:0000256" key="1">
    <source>
        <dbReference type="SAM" id="Phobius"/>
    </source>
</evidence>
<comment type="caution">
    <text evidence="3">The sequence shown here is derived from an EMBL/GenBank/DDBJ whole genome shotgun (WGS) entry which is preliminary data.</text>
</comment>
<dbReference type="Proteomes" id="UP001642484">
    <property type="component" value="Unassembled WGS sequence"/>
</dbReference>
<evidence type="ECO:0000313" key="2">
    <source>
        <dbReference type="EMBL" id="CAK9101414.1"/>
    </source>
</evidence>
<name>A0ABP0RPN7_9DINO</name>
<gene>
    <name evidence="2" type="ORF">CCMP2556_LOCUS47812</name>
    <name evidence="3" type="ORF">CCMP2556_LOCUS47831</name>
</gene>
<dbReference type="EMBL" id="CAXAMN010026228">
    <property type="protein sequence ID" value="CAK9101414.1"/>
    <property type="molecule type" value="Genomic_DNA"/>
</dbReference>
<reference evidence="3 4" key="1">
    <citation type="submission" date="2024-02" db="EMBL/GenBank/DDBJ databases">
        <authorList>
            <person name="Chen Y."/>
            <person name="Shah S."/>
            <person name="Dougan E. K."/>
            <person name="Thang M."/>
            <person name="Chan C."/>
        </authorList>
    </citation>
    <scope>NUCLEOTIDE SEQUENCE [LARGE SCALE GENOMIC DNA]</scope>
</reference>
<keyword evidence="1" id="KW-1133">Transmembrane helix</keyword>
<sequence>MTNNAITEGSCVYYILKVLYYLFVAFLELVGLSVDEETRNTIKNHVKLIIDKIGEEDLNSLEQSLAAVPTSSATDCLFAVWRLCSEFAGAFVWPVLNIVIHEFWHKLPWWQWVETAVVAIAQMLLWFAGPTGVFAMSLAAARDVTSLVEAIEGLQACRPTVHSMSNWMAQLAQRFLPR</sequence>
<accession>A0ABP0RPN7</accession>
<evidence type="ECO:0000313" key="3">
    <source>
        <dbReference type="EMBL" id="CAK9101455.1"/>
    </source>
</evidence>
<dbReference type="EMBL" id="CAXAMN010026239">
    <property type="protein sequence ID" value="CAK9101455.1"/>
    <property type="molecule type" value="Genomic_DNA"/>
</dbReference>
<keyword evidence="1" id="KW-0472">Membrane</keyword>
<proteinExistence type="predicted"/>
<feature type="transmembrane region" description="Helical" evidence="1">
    <location>
        <begin position="12"/>
        <end position="34"/>
    </location>
</feature>
<evidence type="ECO:0000313" key="4">
    <source>
        <dbReference type="Proteomes" id="UP001642484"/>
    </source>
</evidence>
<protein>
    <submittedName>
        <fullName evidence="3">Uncharacterized protein</fullName>
    </submittedName>
</protein>
<feature type="transmembrane region" description="Helical" evidence="1">
    <location>
        <begin position="116"/>
        <end position="141"/>
    </location>
</feature>
<keyword evidence="4" id="KW-1185">Reference proteome</keyword>
<organism evidence="3 4">
    <name type="scientific">Durusdinium trenchii</name>
    <dbReference type="NCBI Taxonomy" id="1381693"/>
    <lineage>
        <taxon>Eukaryota</taxon>
        <taxon>Sar</taxon>
        <taxon>Alveolata</taxon>
        <taxon>Dinophyceae</taxon>
        <taxon>Suessiales</taxon>
        <taxon>Symbiodiniaceae</taxon>
        <taxon>Durusdinium</taxon>
    </lineage>
</organism>